<sequence>MFILFGFTRRPRQLATKFGTCPFCGVHGPQQLIEEAGKFTLFFIPVFTTRRRYYTVCQNCGGRNDLSKAQKDALLRA</sequence>
<dbReference type="Pfam" id="PF17032">
    <property type="entry name" value="Zn_ribbon_15"/>
    <property type="match status" value="1"/>
</dbReference>
<proteinExistence type="predicted"/>
<evidence type="ECO:0000259" key="1">
    <source>
        <dbReference type="Pfam" id="PF17032"/>
    </source>
</evidence>
<gene>
    <name evidence="2" type="ORF">D477_006296</name>
</gene>
<dbReference type="RefSeq" id="WP_005268036.1">
    <property type="nucleotide sequence ID" value="NZ_ANPE02000087.1"/>
</dbReference>
<dbReference type="OrthoDB" id="4377018at2"/>
<keyword evidence="3" id="KW-1185">Reference proteome</keyword>
<reference evidence="2 3" key="1">
    <citation type="journal article" date="2013" name="Genome Announc.">
        <title>Draft Genome Sequence of Arthrobacter crystallopoietes Strain BAB-32, Revealing Genes for Bioremediation.</title>
        <authorList>
            <person name="Joshi M.N."/>
            <person name="Pandit A.S."/>
            <person name="Sharma A."/>
            <person name="Pandya R.V."/>
            <person name="Desai S.M."/>
            <person name="Saxena A.K."/>
            <person name="Bagatharia S.B."/>
        </authorList>
    </citation>
    <scope>NUCLEOTIDE SEQUENCE [LARGE SCALE GENOMIC DNA]</scope>
    <source>
        <strain evidence="2 3">BAB-32</strain>
    </source>
</reference>
<organism evidence="2 3">
    <name type="scientific">Arthrobacter crystallopoietes BAB-32</name>
    <dbReference type="NCBI Taxonomy" id="1246476"/>
    <lineage>
        <taxon>Bacteria</taxon>
        <taxon>Bacillati</taxon>
        <taxon>Actinomycetota</taxon>
        <taxon>Actinomycetes</taxon>
        <taxon>Micrococcales</taxon>
        <taxon>Micrococcaceae</taxon>
        <taxon>Crystallibacter</taxon>
    </lineage>
</organism>
<dbReference type="InterPro" id="IPR031493">
    <property type="entry name" value="Zinc_ribbon_15"/>
</dbReference>
<feature type="domain" description="Zinc-ribbon 15" evidence="1">
    <location>
        <begin position="20"/>
        <end position="62"/>
    </location>
</feature>
<dbReference type="AlphaFoldDB" id="N1V4S8"/>
<dbReference type="Proteomes" id="UP000010729">
    <property type="component" value="Unassembled WGS sequence"/>
</dbReference>
<name>N1V4S8_9MICC</name>
<evidence type="ECO:0000313" key="3">
    <source>
        <dbReference type="Proteomes" id="UP000010729"/>
    </source>
</evidence>
<comment type="caution">
    <text evidence="2">The sequence shown here is derived from an EMBL/GenBank/DDBJ whole genome shotgun (WGS) entry which is preliminary data.</text>
</comment>
<accession>N1V4S8</accession>
<dbReference type="EMBL" id="ANPE02000087">
    <property type="protein sequence ID" value="EMY35092.1"/>
    <property type="molecule type" value="Genomic_DNA"/>
</dbReference>
<evidence type="ECO:0000313" key="2">
    <source>
        <dbReference type="EMBL" id="EMY35092.1"/>
    </source>
</evidence>
<protein>
    <recommendedName>
        <fullName evidence="1">Zinc-ribbon 15 domain-containing protein</fullName>
    </recommendedName>
</protein>